<dbReference type="PANTHER" id="PTHR43133">
    <property type="entry name" value="RNA POLYMERASE ECF-TYPE SIGMA FACTO"/>
    <property type="match status" value="1"/>
</dbReference>
<dbReference type="GO" id="GO:0006352">
    <property type="term" value="P:DNA-templated transcription initiation"/>
    <property type="evidence" value="ECO:0007669"/>
    <property type="project" value="InterPro"/>
</dbReference>
<dbReference type="Gene3D" id="1.10.10.10">
    <property type="entry name" value="Winged helix-like DNA-binding domain superfamily/Winged helix DNA-binding domain"/>
    <property type="match status" value="1"/>
</dbReference>
<dbReference type="AlphaFoldDB" id="A0A644YBH1"/>
<dbReference type="Pfam" id="PF04542">
    <property type="entry name" value="Sigma70_r2"/>
    <property type="match status" value="1"/>
</dbReference>
<dbReference type="Gene3D" id="1.10.1740.10">
    <property type="match status" value="1"/>
</dbReference>
<keyword evidence="3" id="KW-0731">Sigma factor</keyword>
<dbReference type="GO" id="GO:0003677">
    <property type="term" value="F:DNA binding"/>
    <property type="evidence" value="ECO:0007669"/>
    <property type="project" value="InterPro"/>
</dbReference>
<comment type="similarity">
    <text evidence="1">Belongs to the sigma-70 factor family. ECF subfamily.</text>
</comment>
<evidence type="ECO:0000256" key="3">
    <source>
        <dbReference type="ARBA" id="ARBA00023082"/>
    </source>
</evidence>
<dbReference type="CDD" id="cd06171">
    <property type="entry name" value="Sigma70_r4"/>
    <property type="match status" value="1"/>
</dbReference>
<comment type="caution">
    <text evidence="7">The sequence shown here is derived from an EMBL/GenBank/DDBJ whole genome shotgun (WGS) entry which is preliminary data.</text>
</comment>
<sequence length="169" mass="19077">MEHNMQQAARPDIRTADGFAAAVKQTERLLFAASYAILGNGDACADVVQGALMKAWEHRGSLKNGAQFKSWLVQIVQNESKNFLRRKPNLPLDENIPSAEEDQNHIDVKQAVNALPESARLIVMLYYFERYSVKDICGLLDLPEGTVHSRLARAREQLRKELPDYANVR</sequence>
<evidence type="ECO:0000259" key="6">
    <source>
        <dbReference type="Pfam" id="PF08281"/>
    </source>
</evidence>
<feature type="domain" description="RNA polymerase sigma-70 region 2" evidence="5">
    <location>
        <begin position="23"/>
        <end position="87"/>
    </location>
</feature>
<proteinExistence type="inferred from homology"/>
<dbReference type="SUPFAM" id="SSF88946">
    <property type="entry name" value="Sigma2 domain of RNA polymerase sigma factors"/>
    <property type="match status" value="1"/>
</dbReference>
<name>A0A644YBH1_9ZZZZ</name>
<dbReference type="InterPro" id="IPR013249">
    <property type="entry name" value="RNA_pol_sigma70_r4_t2"/>
</dbReference>
<evidence type="ECO:0000256" key="1">
    <source>
        <dbReference type="ARBA" id="ARBA00010641"/>
    </source>
</evidence>
<reference evidence="7" key="1">
    <citation type="submission" date="2019-08" db="EMBL/GenBank/DDBJ databases">
        <authorList>
            <person name="Kucharzyk K."/>
            <person name="Murdoch R.W."/>
            <person name="Higgins S."/>
            <person name="Loffler F."/>
        </authorList>
    </citation>
    <scope>NUCLEOTIDE SEQUENCE</scope>
</reference>
<dbReference type="InterPro" id="IPR036388">
    <property type="entry name" value="WH-like_DNA-bd_sf"/>
</dbReference>
<dbReference type="InterPro" id="IPR007627">
    <property type="entry name" value="RNA_pol_sigma70_r2"/>
</dbReference>
<dbReference type="PANTHER" id="PTHR43133:SF51">
    <property type="entry name" value="RNA POLYMERASE SIGMA FACTOR"/>
    <property type="match status" value="1"/>
</dbReference>
<feature type="domain" description="RNA polymerase sigma factor 70 region 4 type 2" evidence="6">
    <location>
        <begin position="108"/>
        <end position="158"/>
    </location>
</feature>
<dbReference type="InterPro" id="IPR013324">
    <property type="entry name" value="RNA_pol_sigma_r3/r4-like"/>
</dbReference>
<dbReference type="GO" id="GO:0016987">
    <property type="term" value="F:sigma factor activity"/>
    <property type="evidence" value="ECO:0007669"/>
    <property type="project" value="UniProtKB-KW"/>
</dbReference>
<protein>
    <submittedName>
        <fullName evidence="7">ECF RNA polymerase sigma factor SigW</fullName>
    </submittedName>
</protein>
<evidence type="ECO:0000313" key="7">
    <source>
        <dbReference type="EMBL" id="MPM23474.1"/>
    </source>
</evidence>
<dbReference type="InterPro" id="IPR039425">
    <property type="entry name" value="RNA_pol_sigma-70-like"/>
</dbReference>
<gene>
    <name evidence="7" type="primary">sigW_47</name>
    <name evidence="7" type="ORF">SDC9_69948</name>
</gene>
<organism evidence="7">
    <name type="scientific">bioreactor metagenome</name>
    <dbReference type="NCBI Taxonomy" id="1076179"/>
    <lineage>
        <taxon>unclassified sequences</taxon>
        <taxon>metagenomes</taxon>
        <taxon>ecological metagenomes</taxon>
    </lineage>
</organism>
<keyword evidence="2" id="KW-0805">Transcription regulation</keyword>
<dbReference type="EMBL" id="VSSQ01004041">
    <property type="protein sequence ID" value="MPM23474.1"/>
    <property type="molecule type" value="Genomic_DNA"/>
</dbReference>
<evidence type="ECO:0000259" key="5">
    <source>
        <dbReference type="Pfam" id="PF04542"/>
    </source>
</evidence>
<keyword evidence="4" id="KW-0804">Transcription</keyword>
<accession>A0A644YBH1</accession>
<dbReference type="InterPro" id="IPR013325">
    <property type="entry name" value="RNA_pol_sigma_r2"/>
</dbReference>
<evidence type="ECO:0000256" key="4">
    <source>
        <dbReference type="ARBA" id="ARBA00023163"/>
    </source>
</evidence>
<evidence type="ECO:0000256" key="2">
    <source>
        <dbReference type="ARBA" id="ARBA00023015"/>
    </source>
</evidence>
<dbReference type="Pfam" id="PF08281">
    <property type="entry name" value="Sigma70_r4_2"/>
    <property type="match status" value="1"/>
</dbReference>
<dbReference type="InterPro" id="IPR014284">
    <property type="entry name" value="RNA_pol_sigma-70_dom"/>
</dbReference>
<dbReference type="NCBIfam" id="TIGR02937">
    <property type="entry name" value="sigma70-ECF"/>
    <property type="match status" value="1"/>
</dbReference>
<dbReference type="SUPFAM" id="SSF88659">
    <property type="entry name" value="Sigma3 and sigma4 domains of RNA polymerase sigma factors"/>
    <property type="match status" value="1"/>
</dbReference>